<dbReference type="Proteomes" id="UP000003835">
    <property type="component" value="Unassembled WGS sequence"/>
</dbReference>
<keyword evidence="2" id="KW-1185">Reference proteome</keyword>
<dbReference type="Pfam" id="PF10989">
    <property type="entry name" value="DUF2808"/>
    <property type="match status" value="1"/>
</dbReference>
<dbReference type="RefSeq" id="WP_006105079.1">
    <property type="nucleotide sequence ID" value="NZ_DS989868.1"/>
</dbReference>
<dbReference type="AlphaFoldDB" id="B4W1I1"/>
<proteinExistence type="predicted"/>
<dbReference type="EMBL" id="DS989868">
    <property type="protein sequence ID" value="EDX71943.1"/>
    <property type="molecule type" value="Genomic_DNA"/>
</dbReference>
<dbReference type="eggNOG" id="ENOG502ZC3W">
    <property type="taxonomic scope" value="Bacteria"/>
</dbReference>
<protein>
    <recommendedName>
        <fullName evidence="3">DUF2808 domain-containing protein</fullName>
    </recommendedName>
</protein>
<dbReference type="STRING" id="118168.MC7420_5087"/>
<gene>
    <name evidence="1" type="ORF">MC7420_5087</name>
</gene>
<accession>B4W1I1</accession>
<name>B4W1I1_9CYAN</name>
<dbReference type="OrthoDB" id="464559at2"/>
<evidence type="ECO:0008006" key="3">
    <source>
        <dbReference type="Google" id="ProtNLM"/>
    </source>
</evidence>
<evidence type="ECO:0000313" key="2">
    <source>
        <dbReference type="Proteomes" id="UP000003835"/>
    </source>
</evidence>
<organism evidence="1 2">
    <name type="scientific">Coleofasciculus chthonoplastes PCC 7420</name>
    <dbReference type="NCBI Taxonomy" id="118168"/>
    <lineage>
        <taxon>Bacteria</taxon>
        <taxon>Bacillati</taxon>
        <taxon>Cyanobacteriota</taxon>
        <taxon>Cyanophyceae</taxon>
        <taxon>Coleofasciculales</taxon>
        <taxon>Coleofasciculaceae</taxon>
        <taxon>Coleofasciculus</taxon>
    </lineage>
</organism>
<sequence>MFIRKSPLGRFVSAVALTGCLFTGVAVRTLAQSNPGLTIFSGVQRENILRYYLGFGGRANQWDRYYLRIPSKKMELAVQQFVVRYPDYYTGKFDTDRIEVRVDGESLPIAEVDWDKENYQLQIYMQEPVPAQEKVEIVLSNVKNPRFGGTFYFECLVWTPGDVPLPRYMGTWILTIS</sequence>
<dbReference type="InterPro" id="IPR021256">
    <property type="entry name" value="DUF2808"/>
</dbReference>
<reference evidence="1 2" key="1">
    <citation type="submission" date="2008-07" db="EMBL/GenBank/DDBJ databases">
        <authorList>
            <person name="Tandeau de Marsac N."/>
            <person name="Ferriera S."/>
            <person name="Johnson J."/>
            <person name="Kravitz S."/>
            <person name="Beeson K."/>
            <person name="Sutton G."/>
            <person name="Rogers Y.-H."/>
            <person name="Friedman R."/>
            <person name="Frazier M."/>
            <person name="Venter J.C."/>
        </authorList>
    </citation>
    <scope>NUCLEOTIDE SEQUENCE [LARGE SCALE GENOMIC DNA]</scope>
    <source>
        <strain evidence="1 2">PCC 7420</strain>
    </source>
</reference>
<dbReference type="HOGENOM" id="CLU_133074_0_0_3"/>
<evidence type="ECO:0000313" key="1">
    <source>
        <dbReference type="EMBL" id="EDX71943.1"/>
    </source>
</evidence>